<dbReference type="EMBL" id="ML121576">
    <property type="protein sequence ID" value="RPB20146.1"/>
    <property type="molecule type" value="Genomic_DNA"/>
</dbReference>
<accession>A0A3N4LBS8</accession>
<name>A0A3N4LBS8_9PEZI</name>
<dbReference type="OrthoDB" id="5454204at2759"/>
<sequence length="125" mass="14099">MPRVSQRKVLIEWFLWGIERHQAHLDQERFEDFLHRTMRQLQQELGDAMDVVMGEYRGDDGDGSSMTLTVTVTLSETEDSDSISSLLSSEWDSDAFIPMSLQGLGEHPMNLGAYACQGGLIPHLT</sequence>
<keyword evidence="2" id="KW-1185">Reference proteome</keyword>
<dbReference type="InParanoid" id="A0A3N4LBS8"/>
<organism evidence="1 2">
    <name type="scientific">Terfezia boudieri ATCC MYA-4762</name>
    <dbReference type="NCBI Taxonomy" id="1051890"/>
    <lineage>
        <taxon>Eukaryota</taxon>
        <taxon>Fungi</taxon>
        <taxon>Dikarya</taxon>
        <taxon>Ascomycota</taxon>
        <taxon>Pezizomycotina</taxon>
        <taxon>Pezizomycetes</taxon>
        <taxon>Pezizales</taxon>
        <taxon>Pezizaceae</taxon>
        <taxon>Terfezia</taxon>
    </lineage>
</organism>
<protein>
    <submittedName>
        <fullName evidence="1">Uncharacterized protein</fullName>
    </submittedName>
</protein>
<evidence type="ECO:0000313" key="2">
    <source>
        <dbReference type="Proteomes" id="UP000267821"/>
    </source>
</evidence>
<evidence type="ECO:0000313" key="1">
    <source>
        <dbReference type="EMBL" id="RPB20146.1"/>
    </source>
</evidence>
<gene>
    <name evidence="1" type="ORF">L211DRAFT_894990</name>
</gene>
<reference evidence="1 2" key="1">
    <citation type="journal article" date="2018" name="Nat. Ecol. Evol.">
        <title>Pezizomycetes genomes reveal the molecular basis of ectomycorrhizal truffle lifestyle.</title>
        <authorList>
            <person name="Murat C."/>
            <person name="Payen T."/>
            <person name="Noel B."/>
            <person name="Kuo A."/>
            <person name="Morin E."/>
            <person name="Chen J."/>
            <person name="Kohler A."/>
            <person name="Krizsan K."/>
            <person name="Balestrini R."/>
            <person name="Da Silva C."/>
            <person name="Montanini B."/>
            <person name="Hainaut M."/>
            <person name="Levati E."/>
            <person name="Barry K.W."/>
            <person name="Belfiori B."/>
            <person name="Cichocki N."/>
            <person name="Clum A."/>
            <person name="Dockter R.B."/>
            <person name="Fauchery L."/>
            <person name="Guy J."/>
            <person name="Iotti M."/>
            <person name="Le Tacon F."/>
            <person name="Lindquist E.A."/>
            <person name="Lipzen A."/>
            <person name="Malagnac F."/>
            <person name="Mello A."/>
            <person name="Molinier V."/>
            <person name="Miyauchi S."/>
            <person name="Poulain J."/>
            <person name="Riccioni C."/>
            <person name="Rubini A."/>
            <person name="Sitrit Y."/>
            <person name="Splivallo R."/>
            <person name="Traeger S."/>
            <person name="Wang M."/>
            <person name="Zifcakova L."/>
            <person name="Wipf D."/>
            <person name="Zambonelli A."/>
            <person name="Paolocci F."/>
            <person name="Nowrousian M."/>
            <person name="Ottonello S."/>
            <person name="Baldrian P."/>
            <person name="Spatafora J.W."/>
            <person name="Henrissat B."/>
            <person name="Nagy L.G."/>
            <person name="Aury J.M."/>
            <person name="Wincker P."/>
            <person name="Grigoriev I.V."/>
            <person name="Bonfante P."/>
            <person name="Martin F.M."/>
        </authorList>
    </citation>
    <scope>NUCLEOTIDE SEQUENCE [LARGE SCALE GENOMIC DNA]</scope>
    <source>
        <strain evidence="1 2">ATCC MYA-4762</strain>
    </source>
</reference>
<dbReference type="AlphaFoldDB" id="A0A3N4LBS8"/>
<dbReference type="Proteomes" id="UP000267821">
    <property type="component" value="Unassembled WGS sequence"/>
</dbReference>
<proteinExistence type="predicted"/>